<sequence>IHALLIGIDKYEADKFKNLRSAVSDMQNVKSFLEGDLHVSTDLITVLQNEAATYEGIITALKDLASSTNNIQKDSPILIYFSGHGSTATPPDGSTIDSRIQVLVPYDASPDGERFLTDCKFGKLLHDLADEKGDNITVILDCCHSGSGTR</sequence>
<gene>
    <name evidence="1" type="ORF">K488DRAFT_34214</name>
</gene>
<evidence type="ECO:0000313" key="1">
    <source>
        <dbReference type="EMBL" id="KAI0026852.1"/>
    </source>
</evidence>
<evidence type="ECO:0000313" key="2">
    <source>
        <dbReference type="Proteomes" id="UP000814128"/>
    </source>
</evidence>
<feature type="non-terminal residue" evidence="1">
    <location>
        <position position="1"/>
    </location>
</feature>
<reference evidence="1" key="1">
    <citation type="submission" date="2021-02" db="EMBL/GenBank/DDBJ databases">
        <authorList>
            <consortium name="DOE Joint Genome Institute"/>
            <person name="Ahrendt S."/>
            <person name="Looney B.P."/>
            <person name="Miyauchi S."/>
            <person name="Morin E."/>
            <person name="Drula E."/>
            <person name="Courty P.E."/>
            <person name="Chicoki N."/>
            <person name="Fauchery L."/>
            <person name="Kohler A."/>
            <person name="Kuo A."/>
            <person name="Labutti K."/>
            <person name="Pangilinan J."/>
            <person name="Lipzen A."/>
            <person name="Riley R."/>
            <person name="Andreopoulos W."/>
            <person name="He G."/>
            <person name="Johnson J."/>
            <person name="Barry K.W."/>
            <person name="Grigoriev I.V."/>
            <person name="Nagy L."/>
            <person name="Hibbett D."/>
            <person name="Henrissat B."/>
            <person name="Matheny P.B."/>
            <person name="Labbe J."/>
            <person name="Martin F."/>
        </authorList>
    </citation>
    <scope>NUCLEOTIDE SEQUENCE</scope>
    <source>
        <strain evidence="1">EC-137</strain>
    </source>
</reference>
<comment type="caution">
    <text evidence="1">The sequence shown here is derived from an EMBL/GenBank/DDBJ whole genome shotgun (WGS) entry which is preliminary data.</text>
</comment>
<keyword evidence="2" id="KW-1185">Reference proteome</keyword>
<dbReference type="Proteomes" id="UP000814128">
    <property type="component" value="Unassembled WGS sequence"/>
</dbReference>
<feature type="non-terminal residue" evidence="1">
    <location>
        <position position="150"/>
    </location>
</feature>
<proteinExistence type="predicted"/>
<reference evidence="1" key="2">
    <citation type="journal article" date="2022" name="New Phytol.">
        <title>Evolutionary transition to the ectomycorrhizal habit in the genomes of a hyperdiverse lineage of mushroom-forming fungi.</title>
        <authorList>
            <person name="Looney B."/>
            <person name="Miyauchi S."/>
            <person name="Morin E."/>
            <person name="Drula E."/>
            <person name="Courty P.E."/>
            <person name="Kohler A."/>
            <person name="Kuo A."/>
            <person name="LaButti K."/>
            <person name="Pangilinan J."/>
            <person name="Lipzen A."/>
            <person name="Riley R."/>
            <person name="Andreopoulos W."/>
            <person name="He G."/>
            <person name="Johnson J."/>
            <person name="Nolan M."/>
            <person name="Tritt A."/>
            <person name="Barry K.W."/>
            <person name="Grigoriev I.V."/>
            <person name="Nagy L.G."/>
            <person name="Hibbett D."/>
            <person name="Henrissat B."/>
            <person name="Matheny P.B."/>
            <person name="Labbe J."/>
            <person name="Martin F.M."/>
        </authorList>
    </citation>
    <scope>NUCLEOTIDE SEQUENCE</scope>
    <source>
        <strain evidence="1">EC-137</strain>
    </source>
</reference>
<protein>
    <submittedName>
        <fullName evidence="1">Peptidase C14, caspase domain-containing protein</fullName>
    </submittedName>
</protein>
<name>A0ACB8Q5D9_9AGAM</name>
<dbReference type="EMBL" id="MU274148">
    <property type="protein sequence ID" value="KAI0026852.1"/>
    <property type="molecule type" value="Genomic_DNA"/>
</dbReference>
<organism evidence="1 2">
    <name type="scientific">Vararia minispora EC-137</name>
    <dbReference type="NCBI Taxonomy" id="1314806"/>
    <lineage>
        <taxon>Eukaryota</taxon>
        <taxon>Fungi</taxon>
        <taxon>Dikarya</taxon>
        <taxon>Basidiomycota</taxon>
        <taxon>Agaricomycotina</taxon>
        <taxon>Agaricomycetes</taxon>
        <taxon>Russulales</taxon>
        <taxon>Lachnocladiaceae</taxon>
        <taxon>Vararia</taxon>
    </lineage>
</organism>
<accession>A0ACB8Q5D9</accession>